<reference evidence="1 2" key="1">
    <citation type="journal article" date="2016" name="Antonie Van Leeuwenhoek">
        <title>Bacillus depressus sp. nov., isolated from soil of a sunflower field.</title>
        <authorList>
            <person name="Wei X."/>
            <person name="Xin D."/>
            <person name="Xin Y."/>
            <person name="Zhang H."/>
            <person name="Wang T."/>
            <person name="Zhang J."/>
        </authorList>
    </citation>
    <scope>NUCLEOTIDE SEQUENCE [LARGE SCALE GENOMIC DNA]</scope>
    <source>
        <strain evidence="1 2">BZ1</strain>
    </source>
</reference>
<keyword evidence="2" id="KW-1185">Reference proteome</keyword>
<evidence type="ECO:0000313" key="1">
    <source>
        <dbReference type="EMBL" id="KAB2328960.1"/>
    </source>
</evidence>
<sequence>MFFTVMAAFEYTQYGGKNLVQSFQKLENAEKFAEEMKNDFLSYIQKKGALDREESYEKEFGLYFYGISEDGKDFCAVKIEKTDFWDSEYED</sequence>
<accession>A0A6L3UY78</accession>
<gene>
    <name evidence="1" type="ORF">F7731_23705</name>
</gene>
<protein>
    <submittedName>
        <fullName evidence="1">Uncharacterized protein</fullName>
    </submittedName>
</protein>
<proteinExistence type="predicted"/>
<evidence type="ECO:0000313" key="2">
    <source>
        <dbReference type="Proteomes" id="UP000481030"/>
    </source>
</evidence>
<dbReference type="RefSeq" id="WP_151537258.1">
    <property type="nucleotide sequence ID" value="NZ_WBOS01000022.1"/>
</dbReference>
<dbReference type="AlphaFoldDB" id="A0A6L3UY78"/>
<comment type="caution">
    <text evidence="1">The sequence shown here is derived from an EMBL/GenBank/DDBJ whole genome shotgun (WGS) entry which is preliminary data.</text>
</comment>
<name>A0A6L3UY78_9BACI</name>
<organism evidence="1 2">
    <name type="scientific">Cytobacillus depressus</name>
    <dbReference type="NCBI Taxonomy" id="1602942"/>
    <lineage>
        <taxon>Bacteria</taxon>
        <taxon>Bacillati</taxon>
        <taxon>Bacillota</taxon>
        <taxon>Bacilli</taxon>
        <taxon>Bacillales</taxon>
        <taxon>Bacillaceae</taxon>
        <taxon>Cytobacillus</taxon>
    </lineage>
</organism>
<dbReference type="Proteomes" id="UP000481030">
    <property type="component" value="Unassembled WGS sequence"/>
</dbReference>
<dbReference type="EMBL" id="WBOS01000022">
    <property type="protein sequence ID" value="KAB2328960.1"/>
    <property type="molecule type" value="Genomic_DNA"/>
</dbReference>